<feature type="region of interest" description="Disordered" evidence="1">
    <location>
        <begin position="51"/>
        <end position="91"/>
    </location>
</feature>
<dbReference type="EMBL" id="KN818268">
    <property type="protein sequence ID" value="KIL62609.1"/>
    <property type="molecule type" value="Genomic_DNA"/>
</dbReference>
<name>A0A0C2T7N3_AMAMK</name>
<accession>A0A0C2T7N3</accession>
<feature type="compositionally biased region" description="Basic residues" evidence="1">
    <location>
        <begin position="61"/>
        <end position="71"/>
    </location>
</feature>
<evidence type="ECO:0000313" key="3">
    <source>
        <dbReference type="Proteomes" id="UP000054549"/>
    </source>
</evidence>
<dbReference type="Proteomes" id="UP000054549">
    <property type="component" value="Unassembled WGS sequence"/>
</dbReference>
<proteinExistence type="predicted"/>
<evidence type="ECO:0000313" key="2">
    <source>
        <dbReference type="EMBL" id="KIL62609.1"/>
    </source>
</evidence>
<keyword evidence="3" id="KW-1185">Reference proteome</keyword>
<protein>
    <submittedName>
        <fullName evidence="2">Uncharacterized protein</fullName>
    </submittedName>
</protein>
<sequence>MFGTRLQEDLPLLIHSPDLIMVLRIGIMTGTENAKKTDETALEEHVMQLARPSGRTEWTRHERKGNVRKKLTFSPPRGSNSQPSDCLTLRV</sequence>
<dbReference type="HOGENOM" id="CLU_2426561_0_0_1"/>
<dbReference type="AlphaFoldDB" id="A0A0C2T7N3"/>
<evidence type="ECO:0000256" key="1">
    <source>
        <dbReference type="SAM" id="MobiDB-lite"/>
    </source>
</evidence>
<gene>
    <name evidence="2" type="ORF">M378DRAFT_751265</name>
</gene>
<dbReference type="InParanoid" id="A0A0C2T7N3"/>
<organism evidence="2 3">
    <name type="scientific">Amanita muscaria (strain Koide BX008)</name>
    <dbReference type="NCBI Taxonomy" id="946122"/>
    <lineage>
        <taxon>Eukaryota</taxon>
        <taxon>Fungi</taxon>
        <taxon>Dikarya</taxon>
        <taxon>Basidiomycota</taxon>
        <taxon>Agaricomycotina</taxon>
        <taxon>Agaricomycetes</taxon>
        <taxon>Agaricomycetidae</taxon>
        <taxon>Agaricales</taxon>
        <taxon>Pluteineae</taxon>
        <taxon>Amanitaceae</taxon>
        <taxon>Amanita</taxon>
    </lineage>
</organism>
<reference evidence="2 3" key="1">
    <citation type="submission" date="2014-04" db="EMBL/GenBank/DDBJ databases">
        <title>Evolutionary Origins and Diversification of the Mycorrhizal Mutualists.</title>
        <authorList>
            <consortium name="DOE Joint Genome Institute"/>
            <consortium name="Mycorrhizal Genomics Consortium"/>
            <person name="Kohler A."/>
            <person name="Kuo A."/>
            <person name="Nagy L.G."/>
            <person name="Floudas D."/>
            <person name="Copeland A."/>
            <person name="Barry K.W."/>
            <person name="Cichocki N."/>
            <person name="Veneault-Fourrey C."/>
            <person name="LaButti K."/>
            <person name="Lindquist E.A."/>
            <person name="Lipzen A."/>
            <person name="Lundell T."/>
            <person name="Morin E."/>
            <person name="Murat C."/>
            <person name="Riley R."/>
            <person name="Ohm R."/>
            <person name="Sun H."/>
            <person name="Tunlid A."/>
            <person name="Henrissat B."/>
            <person name="Grigoriev I.V."/>
            <person name="Hibbett D.S."/>
            <person name="Martin F."/>
        </authorList>
    </citation>
    <scope>NUCLEOTIDE SEQUENCE [LARGE SCALE GENOMIC DNA]</scope>
    <source>
        <strain evidence="2 3">Koide BX008</strain>
    </source>
</reference>